<keyword evidence="5 6" id="KW-0009">Actin-binding</keyword>
<dbReference type="InterPro" id="IPR036961">
    <property type="entry name" value="Kinesin_motor_dom_sf"/>
</dbReference>
<evidence type="ECO:0000256" key="1">
    <source>
        <dbReference type="ARBA" id="ARBA00022741"/>
    </source>
</evidence>
<keyword evidence="3 6" id="KW-0518">Myosin</keyword>
<dbReference type="GO" id="GO:0005524">
    <property type="term" value="F:ATP binding"/>
    <property type="evidence" value="ECO:0007669"/>
    <property type="project" value="UniProtKB-KW"/>
</dbReference>
<dbReference type="GO" id="GO:0016459">
    <property type="term" value="C:myosin complex"/>
    <property type="evidence" value="ECO:0007669"/>
    <property type="project" value="UniProtKB-KW"/>
</dbReference>
<evidence type="ECO:0000313" key="8">
    <source>
        <dbReference type="EMBL" id="KAF5184698.1"/>
    </source>
</evidence>
<proteinExistence type="inferred from homology"/>
<sequence>MHSDAIRLLSSCTYELPQLFASNLRKPSQMRTSLLLSLGVTGFQKQSVGMKFKDQLFKLLQRLETTKPHFICCIKPNNKQLPNMFEKDVVLQQLRSSGVLEVVKISRSGYPTQMTHQQFARRYGLLRLDHEVSQTPLSISVAVLDQYNIHPDAYQVGYTKLFFRSGQVFIIFYVNQHAC</sequence>
<gene>
    <name evidence="8" type="ORF">FRX31_025715</name>
</gene>
<keyword evidence="4" id="KW-0505">Motor protein</keyword>
<dbReference type="EMBL" id="JABWDY010031739">
    <property type="protein sequence ID" value="KAF5184698.1"/>
    <property type="molecule type" value="Genomic_DNA"/>
</dbReference>
<dbReference type="PANTHER" id="PTHR13140">
    <property type="entry name" value="MYOSIN"/>
    <property type="match status" value="1"/>
</dbReference>
<evidence type="ECO:0000256" key="5">
    <source>
        <dbReference type="ARBA" id="ARBA00023203"/>
    </source>
</evidence>
<dbReference type="Gene3D" id="3.40.850.10">
    <property type="entry name" value="Kinesin motor domain"/>
    <property type="match status" value="1"/>
</dbReference>
<dbReference type="Gene3D" id="1.20.58.530">
    <property type="match status" value="1"/>
</dbReference>
<evidence type="ECO:0000256" key="3">
    <source>
        <dbReference type="ARBA" id="ARBA00023123"/>
    </source>
</evidence>
<organism evidence="8 9">
    <name type="scientific">Thalictrum thalictroides</name>
    <name type="common">Rue-anemone</name>
    <name type="synonym">Anemone thalictroides</name>
    <dbReference type="NCBI Taxonomy" id="46969"/>
    <lineage>
        <taxon>Eukaryota</taxon>
        <taxon>Viridiplantae</taxon>
        <taxon>Streptophyta</taxon>
        <taxon>Embryophyta</taxon>
        <taxon>Tracheophyta</taxon>
        <taxon>Spermatophyta</taxon>
        <taxon>Magnoliopsida</taxon>
        <taxon>Ranunculales</taxon>
        <taxon>Ranunculaceae</taxon>
        <taxon>Thalictroideae</taxon>
        <taxon>Thalictrum</taxon>
    </lineage>
</organism>
<comment type="caution">
    <text evidence="6">Lacks conserved residue(s) required for the propagation of feature annotation.</text>
</comment>
<protein>
    <submittedName>
        <fullName evidence="8">Myosin-2</fullName>
    </submittedName>
</protein>
<dbReference type="InterPro" id="IPR001609">
    <property type="entry name" value="Myosin_head_motor_dom-like"/>
</dbReference>
<dbReference type="GO" id="GO:0000146">
    <property type="term" value="F:microfilament motor activity"/>
    <property type="evidence" value="ECO:0007669"/>
    <property type="project" value="TreeGrafter"/>
</dbReference>
<reference evidence="8 9" key="1">
    <citation type="submission" date="2020-06" db="EMBL/GenBank/DDBJ databases">
        <title>Transcriptomic and genomic resources for Thalictrum thalictroides and T. hernandezii: Facilitating candidate gene discovery in an emerging model plant lineage.</title>
        <authorList>
            <person name="Arias T."/>
            <person name="Riano-Pachon D.M."/>
            <person name="Di Stilio V.S."/>
        </authorList>
    </citation>
    <scope>NUCLEOTIDE SEQUENCE [LARGE SCALE GENOMIC DNA]</scope>
    <source>
        <strain evidence="9">cv. WT478/WT964</strain>
        <tissue evidence="8">Leaves</tissue>
    </source>
</reference>
<dbReference type="Gene3D" id="6.20.240.20">
    <property type="match status" value="1"/>
</dbReference>
<evidence type="ECO:0000256" key="4">
    <source>
        <dbReference type="ARBA" id="ARBA00023175"/>
    </source>
</evidence>
<keyword evidence="2" id="KW-0067">ATP-binding</keyword>
<evidence type="ECO:0000259" key="7">
    <source>
        <dbReference type="PROSITE" id="PS51456"/>
    </source>
</evidence>
<dbReference type="GO" id="GO:0051015">
    <property type="term" value="F:actin filament binding"/>
    <property type="evidence" value="ECO:0007669"/>
    <property type="project" value="TreeGrafter"/>
</dbReference>
<dbReference type="GO" id="GO:0007015">
    <property type="term" value="P:actin filament organization"/>
    <property type="evidence" value="ECO:0007669"/>
    <property type="project" value="TreeGrafter"/>
</dbReference>
<dbReference type="GO" id="GO:0005737">
    <property type="term" value="C:cytoplasm"/>
    <property type="evidence" value="ECO:0007669"/>
    <property type="project" value="TreeGrafter"/>
</dbReference>
<feature type="domain" description="Myosin motor" evidence="7">
    <location>
        <begin position="1"/>
        <end position="177"/>
    </location>
</feature>
<evidence type="ECO:0000313" key="9">
    <source>
        <dbReference type="Proteomes" id="UP000554482"/>
    </source>
</evidence>
<evidence type="ECO:0000256" key="2">
    <source>
        <dbReference type="ARBA" id="ARBA00022840"/>
    </source>
</evidence>
<feature type="region of interest" description="Actin-binding" evidence="6">
    <location>
        <begin position="56"/>
        <end position="78"/>
    </location>
</feature>
<dbReference type="Proteomes" id="UP000554482">
    <property type="component" value="Unassembled WGS sequence"/>
</dbReference>
<dbReference type="GO" id="GO:0016020">
    <property type="term" value="C:membrane"/>
    <property type="evidence" value="ECO:0007669"/>
    <property type="project" value="TreeGrafter"/>
</dbReference>
<keyword evidence="9" id="KW-1185">Reference proteome</keyword>
<name>A0A7J6VJE3_THATH</name>
<dbReference type="InterPro" id="IPR027417">
    <property type="entry name" value="P-loop_NTPase"/>
</dbReference>
<dbReference type="OrthoDB" id="6108017at2759"/>
<accession>A0A7J6VJE3</accession>
<dbReference type="AlphaFoldDB" id="A0A7J6VJE3"/>
<dbReference type="SMART" id="SM00242">
    <property type="entry name" value="MYSc"/>
    <property type="match status" value="1"/>
</dbReference>
<dbReference type="PANTHER" id="PTHR13140:SF706">
    <property type="entry name" value="DILUTE CLASS UNCONVENTIONAL MYOSIN, ISOFORM C"/>
    <property type="match status" value="1"/>
</dbReference>
<dbReference type="PROSITE" id="PS51456">
    <property type="entry name" value="MYOSIN_MOTOR"/>
    <property type="match status" value="1"/>
</dbReference>
<keyword evidence="1" id="KW-0547">Nucleotide-binding</keyword>
<comment type="similarity">
    <text evidence="6">Belongs to the TRAFAC class myosin-kinesin ATPase superfamily. Myosin family.</text>
</comment>
<evidence type="ECO:0000256" key="6">
    <source>
        <dbReference type="PROSITE-ProRule" id="PRU00782"/>
    </source>
</evidence>
<dbReference type="SUPFAM" id="SSF52540">
    <property type="entry name" value="P-loop containing nucleoside triphosphate hydrolases"/>
    <property type="match status" value="1"/>
</dbReference>
<comment type="caution">
    <text evidence="8">The sequence shown here is derived from an EMBL/GenBank/DDBJ whole genome shotgun (WGS) entry which is preliminary data.</text>
</comment>
<dbReference type="Pfam" id="PF00063">
    <property type="entry name" value="Myosin_head"/>
    <property type="match status" value="1"/>
</dbReference>